<dbReference type="InterPro" id="IPR026898">
    <property type="entry name" value="PrsW"/>
</dbReference>
<dbReference type="Pfam" id="PF13367">
    <property type="entry name" value="PrsW-protease"/>
    <property type="match status" value="1"/>
</dbReference>
<reference evidence="1 2" key="1">
    <citation type="submission" date="2020-08" db="EMBL/GenBank/DDBJ databases">
        <authorList>
            <person name="Liu C."/>
            <person name="Sun Q."/>
        </authorList>
    </citation>
    <scope>NUCLEOTIDE SEQUENCE [LARGE SCALE GENOMIC DNA]</scope>
    <source>
        <strain evidence="1 2">NSJ-38</strain>
    </source>
</reference>
<dbReference type="GO" id="GO:0008237">
    <property type="term" value="F:metallopeptidase activity"/>
    <property type="evidence" value="ECO:0007669"/>
    <property type="project" value="UniProtKB-KW"/>
</dbReference>
<dbReference type="PANTHER" id="PTHR36844:SF1">
    <property type="entry name" value="PROTEASE PRSW"/>
    <property type="match status" value="1"/>
</dbReference>
<dbReference type="AlphaFoldDB" id="A0A7G9G850"/>
<keyword evidence="1" id="KW-0482">Metalloprotease</keyword>
<proteinExistence type="predicted"/>
<name>A0A7G9G850_9FIRM</name>
<organism evidence="1 2">
    <name type="scientific">Qiania dongpingensis</name>
    <dbReference type="NCBI Taxonomy" id="2763669"/>
    <lineage>
        <taxon>Bacteria</taxon>
        <taxon>Bacillati</taxon>
        <taxon>Bacillota</taxon>
        <taxon>Clostridia</taxon>
        <taxon>Lachnospirales</taxon>
        <taxon>Lachnospiraceae</taxon>
        <taxon>Qiania</taxon>
    </lineage>
</organism>
<sequence length="108" mass="11387">MPSGRKIASYKKSASKGYFVILIHFTIKSDKKYILKGILIGSAVGAGFSATESLGYAFDHAAVGGEVYGTATVVLRGVLPPGGHVVWAVIYDLSNVLLTVAARETENV</sequence>
<dbReference type="GO" id="GO:0006508">
    <property type="term" value="P:proteolysis"/>
    <property type="evidence" value="ECO:0007669"/>
    <property type="project" value="UniProtKB-KW"/>
</dbReference>
<dbReference type="EMBL" id="CP060634">
    <property type="protein sequence ID" value="QNM06982.1"/>
    <property type="molecule type" value="Genomic_DNA"/>
</dbReference>
<protein>
    <submittedName>
        <fullName evidence="1">PrsW family intramembrane metalloprotease</fullName>
    </submittedName>
</protein>
<keyword evidence="2" id="KW-1185">Reference proteome</keyword>
<keyword evidence="1" id="KW-0378">Hydrolase</keyword>
<keyword evidence="1" id="KW-0645">Protease</keyword>
<evidence type="ECO:0000313" key="2">
    <source>
        <dbReference type="Proteomes" id="UP000515823"/>
    </source>
</evidence>
<dbReference type="PANTHER" id="PTHR36844">
    <property type="entry name" value="PROTEASE PRSW"/>
    <property type="match status" value="1"/>
</dbReference>
<dbReference type="KEGG" id="qdo:H9Q78_05655"/>
<evidence type="ECO:0000313" key="1">
    <source>
        <dbReference type="EMBL" id="QNM06982.1"/>
    </source>
</evidence>
<accession>A0A7G9G850</accession>
<gene>
    <name evidence="1" type="ORF">H9Q78_05655</name>
</gene>
<dbReference type="Proteomes" id="UP000515823">
    <property type="component" value="Chromosome"/>
</dbReference>